<proteinExistence type="predicted"/>
<comment type="caution">
    <text evidence="1">The sequence shown here is derived from an EMBL/GenBank/DDBJ whole genome shotgun (WGS) entry which is preliminary data.</text>
</comment>
<sequence>MVFFMFWSKGHYPPWRGLAQFARPVREEDILDRRAENPGSSFRRSCHFEGFQMSCRYLEWQNHFKYMVFVSKLGICDRF</sequence>
<name>A0A175VEP3_AEREN</name>
<dbReference type="Proteomes" id="UP000078435">
    <property type="component" value="Unassembled WGS sequence"/>
</dbReference>
<gene>
    <name evidence="1" type="ORF">LCR_01360</name>
</gene>
<accession>A0A175VEP3</accession>
<protein>
    <submittedName>
        <fullName evidence="1">Uncharacterized protein</fullName>
    </submittedName>
</protein>
<dbReference type="AlphaFoldDB" id="A0A175VEP3"/>
<organism evidence="1 2">
    <name type="scientific">Aeromonas enteropelogenes</name>
    <name type="common">Aeromonas trota</name>
    <dbReference type="NCBI Taxonomy" id="29489"/>
    <lineage>
        <taxon>Bacteria</taxon>
        <taxon>Pseudomonadati</taxon>
        <taxon>Pseudomonadota</taxon>
        <taxon>Gammaproteobacteria</taxon>
        <taxon>Aeromonadales</taxon>
        <taxon>Aeromonadaceae</taxon>
        <taxon>Aeromonas</taxon>
    </lineage>
</organism>
<reference evidence="1 2" key="1">
    <citation type="submission" date="2016-02" db="EMBL/GenBank/DDBJ databases">
        <title>Draft genome sequence of Aeromonas trota strain 1999lcr isolated from cerebrospinal fluid (CSF).</title>
        <authorList>
            <person name="Dallagassa C.B."/>
            <person name="Prediger K.C."/>
            <person name="Weiss V.A."/>
            <person name="Assis F.E."/>
            <person name="Baura V."/>
            <person name="Cruz L.M."/>
            <person name="Souza E.M."/>
            <person name="Pedrosa F.O."/>
            <person name="Fadel-Picheth C.M."/>
        </authorList>
    </citation>
    <scope>NUCLEOTIDE SEQUENCE [LARGE SCALE GENOMIC DNA]</scope>
    <source>
        <strain evidence="1 2">1999lcr</strain>
    </source>
</reference>
<evidence type="ECO:0000313" key="1">
    <source>
        <dbReference type="EMBL" id="KXU78957.1"/>
    </source>
</evidence>
<evidence type="ECO:0000313" key="2">
    <source>
        <dbReference type="Proteomes" id="UP000078435"/>
    </source>
</evidence>
<dbReference type="EMBL" id="JMGO02000013">
    <property type="protein sequence ID" value="KXU78957.1"/>
    <property type="molecule type" value="Genomic_DNA"/>
</dbReference>